<gene>
    <name evidence="2" type="ORF">ACFP1B_33770</name>
</gene>
<protein>
    <submittedName>
        <fullName evidence="2">Uncharacterized protein</fullName>
    </submittedName>
</protein>
<name>A0ABW1GU27_9ACTN</name>
<reference evidence="3" key="1">
    <citation type="journal article" date="2019" name="Int. J. Syst. Evol. Microbiol.">
        <title>The Global Catalogue of Microorganisms (GCM) 10K type strain sequencing project: providing services to taxonomists for standard genome sequencing and annotation.</title>
        <authorList>
            <consortium name="The Broad Institute Genomics Platform"/>
            <consortium name="The Broad Institute Genome Sequencing Center for Infectious Disease"/>
            <person name="Wu L."/>
            <person name="Ma J."/>
        </authorList>
    </citation>
    <scope>NUCLEOTIDE SEQUENCE [LARGE SCALE GENOMIC DNA]</scope>
    <source>
        <strain evidence="3">JCM 4147</strain>
    </source>
</reference>
<organism evidence="2 3">
    <name type="scientific">Streptomyces pulveraceus</name>
    <dbReference type="NCBI Taxonomy" id="68258"/>
    <lineage>
        <taxon>Bacteria</taxon>
        <taxon>Bacillati</taxon>
        <taxon>Actinomycetota</taxon>
        <taxon>Actinomycetes</taxon>
        <taxon>Kitasatosporales</taxon>
        <taxon>Streptomycetaceae</taxon>
        <taxon>Streptomyces</taxon>
    </lineage>
</organism>
<proteinExistence type="predicted"/>
<keyword evidence="3" id="KW-1185">Reference proteome</keyword>
<comment type="caution">
    <text evidence="2">The sequence shown here is derived from an EMBL/GenBank/DDBJ whole genome shotgun (WGS) entry which is preliminary data.</text>
</comment>
<dbReference type="Proteomes" id="UP001596200">
    <property type="component" value="Unassembled WGS sequence"/>
</dbReference>
<sequence length="82" mass="8766">MLGRPGLDRAATHRALAVGPVPEAPATLRPPDAWKGHADLGYDRLQGEHFPRETAGSAAHEPVTAGPDPLAEAPLWRMRSLL</sequence>
<dbReference type="EMBL" id="JBHSPU010000038">
    <property type="protein sequence ID" value="MFC5918360.1"/>
    <property type="molecule type" value="Genomic_DNA"/>
</dbReference>
<evidence type="ECO:0000256" key="1">
    <source>
        <dbReference type="SAM" id="MobiDB-lite"/>
    </source>
</evidence>
<dbReference type="RefSeq" id="WP_344516466.1">
    <property type="nucleotide sequence ID" value="NZ_BAAATU010000040.1"/>
</dbReference>
<feature type="compositionally biased region" description="Basic and acidic residues" evidence="1">
    <location>
        <begin position="1"/>
        <end position="11"/>
    </location>
</feature>
<accession>A0ABW1GU27</accession>
<feature type="region of interest" description="Disordered" evidence="1">
    <location>
        <begin position="1"/>
        <end position="72"/>
    </location>
</feature>
<feature type="compositionally biased region" description="Basic and acidic residues" evidence="1">
    <location>
        <begin position="32"/>
        <end position="52"/>
    </location>
</feature>
<evidence type="ECO:0000313" key="3">
    <source>
        <dbReference type="Proteomes" id="UP001596200"/>
    </source>
</evidence>
<evidence type="ECO:0000313" key="2">
    <source>
        <dbReference type="EMBL" id="MFC5918360.1"/>
    </source>
</evidence>